<evidence type="ECO:0000313" key="1">
    <source>
        <dbReference type="EMBL" id="RAI42931.1"/>
    </source>
</evidence>
<reference evidence="1 2" key="1">
    <citation type="submission" date="2017-07" db="EMBL/GenBank/DDBJ databases">
        <title>Draft Genome Sequences of Select Purple Nonsulfur Bacteria.</title>
        <authorList>
            <person name="Lasarre B."/>
            <person name="Mckinlay J.B."/>
        </authorList>
    </citation>
    <scope>NUCLEOTIDE SEQUENCE [LARGE SCALE GENOMIC DNA]</scope>
    <source>
        <strain evidence="1 2">DSM 5909</strain>
    </source>
</reference>
<evidence type="ECO:0000313" key="2">
    <source>
        <dbReference type="Proteomes" id="UP000249130"/>
    </source>
</evidence>
<keyword evidence="2" id="KW-1185">Reference proteome</keyword>
<comment type="caution">
    <text evidence="1">The sequence shown here is derived from an EMBL/GenBank/DDBJ whole genome shotgun (WGS) entry which is preliminary data.</text>
</comment>
<gene>
    <name evidence="1" type="ORF">CH341_16995</name>
</gene>
<protein>
    <submittedName>
        <fullName evidence="1">Uncharacterized protein</fullName>
    </submittedName>
</protein>
<dbReference type="OrthoDB" id="7651856at2"/>
<proteinExistence type="predicted"/>
<name>A0A327KXA8_9BRAD</name>
<dbReference type="EMBL" id="NPEX01000117">
    <property type="protein sequence ID" value="RAI42931.1"/>
    <property type="molecule type" value="Genomic_DNA"/>
</dbReference>
<organism evidence="1 2">
    <name type="scientific">Rhodoplanes roseus</name>
    <dbReference type="NCBI Taxonomy" id="29409"/>
    <lineage>
        <taxon>Bacteria</taxon>
        <taxon>Pseudomonadati</taxon>
        <taxon>Pseudomonadota</taxon>
        <taxon>Alphaproteobacteria</taxon>
        <taxon>Hyphomicrobiales</taxon>
        <taxon>Nitrobacteraceae</taxon>
        <taxon>Rhodoplanes</taxon>
    </lineage>
</organism>
<dbReference type="AlphaFoldDB" id="A0A327KXA8"/>
<dbReference type="Proteomes" id="UP000249130">
    <property type="component" value="Unassembled WGS sequence"/>
</dbReference>
<dbReference type="RefSeq" id="WP_111420210.1">
    <property type="nucleotide sequence ID" value="NZ_NPEX01000117.1"/>
</dbReference>
<sequence length="75" mass="8084">MRALSSSDVTIVFIECLRCGHRGVIDPDTLARYGMPPEVTLAKLTRALVCQVCGSRATKAFRSDPGEVEVFLAGT</sequence>
<accession>A0A327KXA8</accession>